<dbReference type="SUPFAM" id="SSF48019">
    <property type="entry name" value="post-AAA+ oligomerization domain-like"/>
    <property type="match status" value="1"/>
</dbReference>
<evidence type="ECO:0000256" key="1">
    <source>
        <dbReference type="SAM" id="MobiDB-lite"/>
    </source>
</evidence>
<dbReference type="FunFam" id="1.10.8.60:FF:000030">
    <property type="entry name" value="replication factor C subunit 3"/>
    <property type="match status" value="1"/>
</dbReference>
<dbReference type="PANTHER" id="PTHR11669:SF52">
    <property type="entry name" value="OS10G0574500 PROTEIN"/>
    <property type="match status" value="1"/>
</dbReference>
<evidence type="ECO:0008006" key="4">
    <source>
        <dbReference type="Google" id="ProtNLM"/>
    </source>
</evidence>
<sequence length="674" mass="77052">MPSPPIPRSKSAPDIGSPQSPSRTNNSVRTTRSTGSPIIVWPKKLGDYITRKAKNPHLTEESLQEFNRKNAEAKYTTSSPYYKGLTDFSLVINREKLSGSSPGRESHAGSFISSGSKSSFVVKVQEWGSSCFTSKKHEKSSSSLSSTWTKSSQDARNRTTSSPSSSYMKLQETEEIVAKIKTNVSTSYESLRHKVHFSTWKGEENLSSPTKEKPLRERDFELSMLPLSPPTAQPEESLPYPQPQIKLPTAKALPSTRPPPPPEASLHNSMPTTDSQLSRTPVGTGFMDETENTENERKYVWADRYRPLRLQDFLCNREVARRLQTTLRNWGNTTEECGHFIFEGNPGVGKRTMIWAFLREAFGPEKVQAREECKEFPLKGEPVSSILVNLKESSQHIEVNLSELKGYEKHVIAELIKEKYQKLPVTTLQQNRENCKAIILNDADKLSTDALSYIKWMLEKFKGCNKVFFCCRDSTKLYPVKPICTLVQLLEPSDEEILAVLEFIAKQEGIQLPQKLADQMAKNSKNNLRQAIRSFEATWQFNSSSPLKEDQVIKTGWEDKIADIARNVIEEQSPKQLYNVRGELQNLIEHNLDPEYLFQNIVEELKKNLPDQLEEQFDNLYNDYQKNQAIKKYLTPENHKEEGGKRHNDPRKNVQQFMRIEDLSQVKYQKVHEN</sequence>
<feature type="compositionally biased region" description="Low complexity" evidence="1">
    <location>
        <begin position="141"/>
        <end position="152"/>
    </location>
</feature>
<dbReference type="OrthoDB" id="761538at2759"/>
<reference evidence="2 3" key="1">
    <citation type="journal article" date="2015" name="Proc. Natl. Acad. Sci. U.S.A.">
        <title>The resurrection genome of Boea hygrometrica: A blueprint for survival of dehydration.</title>
        <authorList>
            <person name="Xiao L."/>
            <person name="Yang G."/>
            <person name="Zhang L."/>
            <person name="Yang X."/>
            <person name="Zhao S."/>
            <person name="Ji Z."/>
            <person name="Zhou Q."/>
            <person name="Hu M."/>
            <person name="Wang Y."/>
            <person name="Chen M."/>
            <person name="Xu Y."/>
            <person name="Jin H."/>
            <person name="Xiao X."/>
            <person name="Hu G."/>
            <person name="Bao F."/>
            <person name="Hu Y."/>
            <person name="Wan P."/>
            <person name="Li L."/>
            <person name="Deng X."/>
            <person name="Kuang T."/>
            <person name="Xiang C."/>
            <person name="Zhu J.K."/>
            <person name="Oliver M.J."/>
            <person name="He Y."/>
        </authorList>
    </citation>
    <scope>NUCLEOTIDE SEQUENCE [LARGE SCALE GENOMIC DNA]</scope>
    <source>
        <strain evidence="3">cv. XS01</strain>
    </source>
</reference>
<dbReference type="Gene3D" id="1.20.272.10">
    <property type="match status" value="1"/>
</dbReference>
<evidence type="ECO:0000313" key="3">
    <source>
        <dbReference type="Proteomes" id="UP000250235"/>
    </source>
</evidence>
<feature type="compositionally biased region" description="Low complexity" evidence="1">
    <location>
        <begin position="20"/>
        <end position="34"/>
    </location>
</feature>
<keyword evidence="3" id="KW-1185">Reference proteome</keyword>
<proteinExistence type="predicted"/>
<accession>A0A2Z7AVG6</accession>
<dbReference type="Gene3D" id="1.10.8.60">
    <property type="match status" value="1"/>
</dbReference>
<feature type="compositionally biased region" description="Polar residues" evidence="1">
    <location>
        <begin position="158"/>
        <end position="168"/>
    </location>
</feature>
<dbReference type="InterPro" id="IPR050238">
    <property type="entry name" value="DNA_Rep/Repair_Clamp_Loader"/>
</dbReference>
<name>A0A2Z7AVG6_9LAMI</name>
<feature type="region of interest" description="Disordered" evidence="1">
    <location>
        <begin position="1"/>
        <end position="36"/>
    </location>
</feature>
<dbReference type="Pfam" id="PF21960">
    <property type="entry name" value="RCF1-5-like_lid"/>
    <property type="match status" value="1"/>
</dbReference>
<gene>
    <name evidence="2" type="ORF">F511_28955</name>
</gene>
<organism evidence="2 3">
    <name type="scientific">Dorcoceras hygrometricum</name>
    <dbReference type="NCBI Taxonomy" id="472368"/>
    <lineage>
        <taxon>Eukaryota</taxon>
        <taxon>Viridiplantae</taxon>
        <taxon>Streptophyta</taxon>
        <taxon>Embryophyta</taxon>
        <taxon>Tracheophyta</taxon>
        <taxon>Spermatophyta</taxon>
        <taxon>Magnoliopsida</taxon>
        <taxon>eudicotyledons</taxon>
        <taxon>Gunneridae</taxon>
        <taxon>Pentapetalae</taxon>
        <taxon>asterids</taxon>
        <taxon>lamiids</taxon>
        <taxon>Lamiales</taxon>
        <taxon>Gesneriaceae</taxon>
        <taxon>Didymocarpoideae</taxon>
        <taxon>Trichosporeae</taxon>
        <taxon>Loxocarpinae</taxon>
        <taxon>Dorcoceras</taxon>
    </lineage>
</organism>
<dbReference type="Gene3D" id="3.40.50.300">
    <property type="entry name" value="P-loop containing nucleotide triphosphate hydrolases"/>
    <property type="match status" value="1"/>
</dbReference>
<evidence type="ECO:0000313" key="2">
    <source>
        <dbReference type="EMBL" id="KZV24880.1"/>
    </source>
</evidence>
<feature type="region of interest" description="Disordered" evidence="1">
    <location>
        <begin position="132"/>
        <end position="168"/>
    </location>
</feature>
<dbReference type="AlphaFoldDB" id="A0A2Z7AVG6"/>
<feature type="region of interest" description="Disordered" evidence="1">
    <location>
        <begin position="97"/>
        <end position="116"/>
    </location>
</feature>
<dbReference type="GO" id="GO:0005663">
    <property type="term" value="C:DNA replication factor C complex"/>
    <property type="evidence" value="ECO:0007669"/>
    <property type="project" value="TreeGrafter"/>
</dbReference>
<dbReference type="PANTHER" id="PTHR11669">
    <property type="entry name" value="REPLICATION FACTOR C / DNA POLYMERASE III GAMMA-TAU SUBUNIT"/>
    <property type="match status" value="1"/>
</dbReference>
<dbReference type="GO" id="GO:0006261">
    <property type="term" value="P:DNA-templated DNA replication"/>
    <property type="evidence" value="ECO:0007669"/>
    <property type="project" value="TreeGrafter"/>
</dbReference>
<dbReference type="GO" id="GO:0003677">
    <property type="term" value="F:DNA binding"/>
    <property type="evidence" value="ECO:0007669"/>
    <property type="project" value="InterPro"/>
</dbReference>
<dbReference type="Proteomes" id="UP000250235">
    <property type="component" value="Unassembled WGS sequence"/>
</dbReference>
<feature type="compositionally biased region" description="Polar residues" evidence="1">
    <location>
        <begin position="266"/>
        <end position="281"/>
    </location>
</feature>
<feature type="region of interest" description="Disordered" evidence="1">
    <location>
        <begin position="250"/>
        <end position="292"/>
    </location>
</feature>
<dbReference type="SUPFAM" id="SSF52540">
    <property type="entry name" value="P-loop containing nucleoside triphosphate hydrolases"/>
    <property type="match status" value="1"/>
</dbReference>
<protein>
    <recommendedName>
        <fullName evidence="4">Replication factor C subunit 3-like</fullName>
    </recommendedName>
</protein>
<dbReference type="InterPro" id="IPR008921">
    <property type="entry name" value="DNA_pol3_clamp-load_cplx_C"/>
</dbReference>
<dbReference type="InterPro" id="IPR027417">
    <property type="entry name" value="P-loop_NTPase"/>
</dbReference>
<dbReference type="GO" id="GO:0006281">
    <property type="term" value="P:DNA repair"/>
    <property type="evidence" value="ECO:0007669"/>
    <property type="project" value="TreeGrafter"/>
</dbReference>
<dbReference type="GO" id="GO:0003689">
    <property type="term" value="F:DNA clamp loader activity"/>
    <property type="evidence" value="ECO:0007669"/>
    <property type="project" value="TreeGrafter"/>
</dbReference>
<dbReference type="GO" id="GO:0005634">
    <property type="term" value="C:nucleus"/>
    <property type="evidence" value="ECO:0007669"/>
    <property type="project" value="TreeGrafter"/>
</dbReference>
<dbReference type="EMBL" id="KV012499">
    <property type="protein sequence ID" value="KZV24880.1"/>
    <property type="molecule type" value="Genomic_DNA"/>
</dbReference>